<dbReference type="Proteomes" id="UP000734854">
    <property type="component" value="Unassembled WGS sequence"/>
</dbReference>
<dbReference type="InterPro" id="IPR006502">
    <property type="entry name" value="PDDEXK-like"/>
</dbReference>
<dbReference type="InterPro" id="IPR009500">
    <property type="entry name" value="DUF1118"/>
</dbReference>
<keyword evidence="3" id="KW-1185">Reference proteome</keyword>
<dbReference type="Pfam" id="PF06549">
    <property type="entry name" value="DUF1118"/>
    <property type="match status" value="1"/>
</dbReference>
<organism evidence="2 3">
    <name type="scientific">Zingiber officinale</name>
    <name type="common">Ginger</name>
    <name type="synonym">Amomum zingiber</name>
    <dbReference type="NCBI Taxonomy" id="94328"/>
    <lineage>
        <taxon>Eukaryota</taxon>
        <taxon>Viridiplantae</taxon>
        <taxon>Streptophyta</taxon>
        <taxon>Embryophyta</taxon>
        <taxon>Tracheophyta</taxon>
        <taxon>Spermatophyta</taxon>
        <taxon>Magnoliopsida</taxon>
        <taxon>Liliopsida</taxon>
        <taxon>Zingiberales</taxon>
        <taxon>Zingiberaceae</taxon>
        <taxon>Zingiber</taxon>
    </lineage>
</organism>
<feature type="region of interest" description="Disordered" evidence="1">
    <location>
        <begin position="104"/>
        <end position="124"/>
    </location>
</feature>
<evidence type="ECO:0000313" key="3">
    <source>
        <dbReference type="Proteomes" id="UP000734854"/>
    </source>
</evidence>
<gene>
    <name evidence="2" type="ORF">ZIOFF_006261</name>
</gene>
<evidence type="ECO:0000313" key="2">
    <source>
        <dbReference type="EMBL" id="KAG6532418.1"/>
    </source>
</evidence>
<evidence type="ECO:0000256" key="1">
    <source>
        <dbReference type="SAM" id="MobiDB-lite"/>
    </source>
</evidence>
<dbReference type="PANTHER" id="PTHR31579:SF1">
    <property type="entry name" value="OS03G0796600 PROTEIN"/>
    <property type="match status" value="1"/>
</dbReference>
<proteinExistence type="predicted"/>
<feature type="region of interest" description="Disordered" evidence="1">
    <location>
        <begin position="146"/>
        <end position="171"/>
    </location>
</feature>
<name>A0A8J5HRY4_ZINOF</name>
<accession>A0A8J5HRY4</accession>
<sequence>MREGEAAAVGGGCGRGKRQRWLPAAAVAAEERLWWLPATAVAAGDDGGGVGGCWRRRRQLWRLETPATTGGGDAEGGGGAGRRTPYATAVLGFCPLLGGVDGVRPEERGGGEEEGSAGGFVGVSGELEKERASPWWLAAEKTLSPSSVSPWRRQPPKREPPSDSHTSGSAVHGDAVEAIKESSISPSPLLLLLRLQQIVAIASEAARQSLKKKKGLHVPPWRRNEYMRTKWFSACQRAAAVEEAGGAENNSRDGIDRIHCREPGPRQFDTANGSSPVKLLSNVEKLRLLTKAGLLTAAENLGLSLSAVERLGLLSRAEEPGVLSAATDLATPGALLSLSLVLLALGPLSHA</sequence>
<dbReference type="PANTHER" id="PTHR31579">
    <property type="entry name" value="OS03G0796600 PROTEIN"/>
    <property type="match status" value="1"/>
</dbReference>
<dbReference type="EMBL" id="JACMSC010000002">
    <property type="protein sequence ID" value="KAG6532418.1"/>
    <property type="molecule type" value="Genomic_DNA"/>
</dbReference>
<dbReference type="Pfam" id="PF04720">
    <property type="entry name" value="PDDEXK_6"/>
    <property type="match status" value="1"/>
</dbReference>
<reference evidence="2 3" key="1">
    <citation type="submission" date="2020-08" db="EMBL/GenBank/DDBJ databases">
        <title>Plant Genome Project.</title>
        <authorList>
            <person name="Zhang R.-G."/>
        </authorList>
    </citation>
    <scope>NUCLEOTIDE SEQUENCE [LARGE SCALE GENOMIC DNA]</scope>
    <source>
        <tissue evidence="2">Rhizome</tissue>
    </source>
</reference>
<comment type="caution">
    <text evidence="2">The sequence shown here is derived from an EMBL/GenBank/DDBJ whole genome shotgun (WGS) entry which is preliminary data.</text>
</comment>
<protein>
    <submittedName>
        <fullName evidence="2">Uncharacterized protein</fullName>
    </submittedName>
</protein>
<dbReference type="AlphaFoldDB" id="A0A8J5HRY4"/>